<accession>A0ABS4XW48</accession>
<proteinExistence type="predicted"/>
<evidence type="ECO:0000313" key="2">
    <source>
        <dbReference type="EMBL" id="MBP2400739.1"/>
    </source>
</evidence>
<dbReference type="Proteomes" id="UP001519291">
    <property type="component" value="Unassembled WGS sequence"/>
</dbReference>
<reference evidence="2 3" key="1">
    <citation type="submission" date="2021-03" db="EMBL/GenBank/DDBJ databases">
        <title>Sequencing the genomes of 1000 actinobacteria strains.</title>
        <authorList>
            <person name="Klenk H.-P."/>
        </authorList>
    </citation>
    <scope>NUCLEOTIDE SEQUENCE [LARGE SCALE GENOMIC DNA]</scope>
    <source>
        <strain evidence="2 3">DSM 41480</strain>
    </source>
</reference>
<sequence>MPPATTSFPDADRYQPQCDMPQWDDSCFPAPPWRGLPDPDGAGCWEFWDATRARDVYEDLEAVLGEHTTHTATGPEETRELTGRLVPALRQLTDYARLLVSAGPGTEAHRALRRARSLLHLAPPTEPLPALAHLRRVALATLDLLELTGDAP</sequence>
<dbReference type="InterPro" id="IPR046300">
    <property type="entry name" value="DUF6415"/>
</dbReference>
<feature type="region of interest" description="Disordered" evidence="1">
    <location>
        <begin position="1"/>
        <end position="21"/>
    </location>
</feature>
<gene>
    <name evidence="2" type="ORF">JO379_000208</name>
</gene>
<protein>
    <submittedName>
        <fullName evidence="2">Uncharacterized protein</fullName>
    </submittedName>
</protein>
<dbReference type="RefSeq" id="WP_209513327.1">
    <property type="nucleotide sequence ID" value="NZ_JAGIOH010000001.1"/>
</dbReference>
<name>A0ABS4XW48_9ACTN</name>
<comment type="caution">
    <text evidence="2">The sequence shown here is derived from an EMBL/GenBank/DDBJ whole genome shotgun (WGS) entry which is preliminary data.</text>
</comment>
<dbReference type="GeneID" id="91567104"/>
<organism evidence="2 3">
    <name type="scientific">Streptomyces syringium</name>
    <dbReference type="NCBI Taxonomy" id="76729"/>
    <lineage>
        <taxon>Bacteria</taxon>
        <taxon>Bacillati</taxon>
        <taxon>Actinomycetota</taxon>
        <taxon>Actinomycetes</taxon>
        <taxon>Kitasatosporales</taxon>
        <taxon>Streptomycetaceae</taxon>
        <taxon>Streptomyces</taxon>
    </lineage>
</organism>
<evidence type="ECO:0000256" key="1">
    <source>
        <dbReference type="SAM" id="MobiDB-lite"/>
    </source>
</evidence>
<dbReference type="EMBL" id="JAGIOH010000001">
    <property type="protein sequence ID" value="MBP2400739.1"/>
    <property type="molecule type" value="Genomic_DNA"/>
</dbReference>
<evidence type="ECO:0000313" key="3">
    <source>
        <dbReference type="Proteomes" id="UP001519291"/>
    </source>
</evidence>
<dbReference type="Pfam" id="PF19979">
    <property type="entry name" value="DUF6415"/>
    <property type="match status" value="1"/>
</dbReference>
<keyword evidence="3" id="KW-1185">Reference proteome</keyword>